<comment type="similarity">
    <text evidence="1">Belongs to the cytochrome P450 family.</text>
</comment>
<dbReference type="Gene3D" id="1.10.630.10">
    <property type="entry name" value="Cytochrome P450"/>
    <property type="match status" value="1"/>
</dbReference>
<organism evidence="2">
    <name type="scientific">hydrothermal vent metagenome</name>
    <dbReference type="NCBI Taxonomy" id="652676"/>
    <lineage>
        <taxon>unclassified sequences</taxon>
        <taxon>metagenomes</taxon>
        <taxon>ecological metagenomes</taxon>
    </lineage>
</organism>
<dbReference type="AlphaFoldDB" id="A0A160TN97"/>
<dbReference type="GO" id="GO:0020037">
    <property type="term" value="F:heme binding"/>
    <property type="evidence" value="ECO:0007669"/>
    <property type="project" value="InterPro"/>
</dbReference>
<evidence type="ECO:0000256" key="1">
    <source>
        <dbReference type="ARBA" id="ARBA00010617"/>
    </source>
</evidence>
<accession>A0A160TN97</accession>
<dbReference type="InterPro" id="IPR001128">
    <property type="entry name" value="Cyt_P450"/>
</dbReference>
<dbReference type="PRINTS" id="PR00463">
    <property type="entry name" value="EP450I"/>
</dbReference>
<name>A0A160TN97_9ZZZZ</name>
<dbReference type="EMBL" id="CZQE01000200">
    <property type="protein sequence ID" value="CUS45009.1"/>
    <property type="molecule type" value="Genomic_DNA"/>
</dbReference>
<dbReference type="InterPro" id="IPR002401">
    <property type="entry name" value="Cyt_P450_E_grp-I"/>
</dbReference>
<dbReference type="GO" id="GO:0016705">
    <property type="term" value="F:oxidoreductase activity, acting on paired donors, with incorporation or reduction of molecular oxygen"/>
    <property type="evidence" value="ECO:0007669"/>
    <property type="project" value="InterPro"/>
</dbReference>
<protein>
    <submittedName>
        <fullName evidence="2">Cytochrome P450</fullName>
    </submittedName>
</protein>
<dbReference type="PANTHER" id="PTHR46696">
    <property type="entry name" value="P450, PUTATIVE (EUROFUNG)-RELATED"/>
    <property type="match status" value="1"/>
</dbReference>
<reference evidence="2" key="1">
    <citation type="submission" date="2015-10" db="EMBL/GenBank/DDBJ databases">
        <authorList>
            <person name="Gilbert D.G."/>
        </authorList>
    </citation>
    <scope>NUCLEOTIDE SEQUENCE</scope>
</reference>
<dbReference type="PANTHER" id="PTHR46696:SF1">
    <property type="entry name" value="CYTOCHROME P450 YJIB-RELATED"/>
    <property type="match status" value="1"/>
</dbReference>
<dbReference type="GO" id="GO:0005506">
    <property type="term" value="F:iron ion binding"/>
    <property type="evidence" value="ECO:0007669"/>
    <property type="project" value="InterPro"/>
</dbReference>
<dbReference type="InterPro" id="IPR036396">
    <property type="entry name" value="Cyt_P450_sf"/>
</dbReference>
<sequence length="314" mass="35885">MFLDLLTGGEVSRIGELFDARFASAWDRWRHEPSVVLHDTIAELLCDIICAWAGVPVAGATLAMRTREMTAMIDGAGTIGPQAWRGLLLRQRSERWARAMVAGARCRREAAAGQPIERLARFRDVDGRLLDLTSAGVELLNLIRPTVAVARFITFAALALHEHPGTADWLRSDMKTRLPIFVQEVRRFYPFFPVIGGRVRQPFEWRDHRFALGDWVLLGLHATNHDPRLWDEPQRFRPERFIDRQSSGFDLMPQGAGDHASDHRCPGEWFTIELIERAVQQLLSRKYEIPEQPLTIPLNRFPTLPESRLVIQVR</sequence>
<dbReference type="SUPFAM" id="SSF48264">
    <property type="entry name" value="Cytochrome P450"/>
    <property type="match status" value="1"/>
</dbReference>
<evidence type="ECO:0000313" key="2">
    <source>
        <dbReference type="EMBL" id="CUS45009.1"/>
    </source>
</evidence>
<dbReference type="GO" id="GO:0004497">
    <property type="term" value="F:monooxygenase activity"/>
    <property type="evidence" value="ECO:0007669"/>
    <property type="project" value="InterPro"/>
</dbReference>
<gene>
    <name evidence="2" type="ORF">MGWOODY_Smn1237</name>
</gene>
<dbReference type="Pfam" id="PF00067">
    <property type="entry name" value="p450"/>
    <property type="match status" value="1"/>
</dbReference>
<proteinExistence type="inferred from homology"/>